<protein>
    <recommendedName>
        <fullName evidence="2">UPF0102 protein CKO28_17860</fullName>
    </recommendedName>
</protein>
<dbReference type="Proteomes" id="UP001296873">
    <property type="component" value="Unassembled WGS sequence"/>
</dbReference>
<evidence type="ECO:0000313" key="3">
    <source>
        <dbReference type="EMBL" id="MBK1669904.1"/>
    </source>
</evidence>
<dbReference type="EMBL" id="NRRL01000066">
    <property type="protein sequence ID" value="MBK1669904.1"/>
    <property type="molecule type" value="Genomic_DNA"/>
</dbReference>
<comment type="similarity">
    <text evidence="1 2">Belongs to the UPF0102 family.</text>
</comment>
<evidence type="ECO:0000313" key="4">
    <source>
        <dbReference type="Proteomes" id="UP001296873"/>
    </source>
</evidence>
<dbReference type="InterPro" id="IPR011856">
    <property type="entry name" value="tRNA_endonuc-like_dom_sf"/>
</dbReference>
<dbReference type="HAMAP" id="MF_00048">
    <property type="entry name" value="UPF0102"/>
    <property type="match status" value="1"/>
</dbReference>
<gene>
    <name evidence="3" type="ORF">CKO28_17860</name>
</gene>
<dbReference type="InterPro" id="IPR011335">
    <property type="entry name" value="Restrct_endonuc-II-like"/>
</dbReference>
<comment type="caution">
    <text evidence="3">The sequence shown here is derived from an EMBL/GenBank/DDBJ whole genome shotgun (WGS) entry which is preliminary data.</text>
</comment>
<proteinExistence type="inferred from homology"/>
<organism evidence="3 4">
    <name type="scientific">Rhodovibrio sodomensis</name>
    <dbReference type="NCBI Taxonomy" id="1088"/>
    <lineage>
        <taxon>Bacteria</taxon>
        <taxon>Pseudomonadati</taxon>
        <taxon>Pseudomonadota</taxon>
        <taxon>Alphaproteobacteria</taxon>
        <taxon>Rhodospirillales</taxon>
        <taxon>Rhodovibrionaceae</taxon>
        <taxon>Rhodovibrio</taxon>
    </lineage>
</organism>
<keyword evidence="4" id="KW-1185">Reference proteome</keyword>
<reference evidence="3 4" key="1">
    <citation type="journal article" date="2020" name="Microorganisms">
        <title>Osmotic Adaptation and Compatible Solute Biosynthesis of Phototrophic Bacteria as Revealed from Genome Analyses.</title>
        <authorList>
            <person name="Imhoff J.F."/>
            <person name="Rahn T."/>
            <person name="Kunzel S."/>
            <person name="Keller A."/>
            <person name="Neulinger S.C."/>
        </authorList>
    </citation>
    <scope>NUCLEOTIDE SEQUENCE [LARGE SCALE GENOMIC DNA]</scope>
    <source>
        <strain evidence="3 4">DSM 9895</strain>
    </source>
</reference>
<dbReference type="Pfam" id="PF02021">
    <property type="entry name" value="UPF0102"/>
    <property type="match status" value="1"/>
</dbReference>
<evidence type="ECO:0000256" key="1">
    <source>
        <dbReference type="ARBA" id="ARBA00006738"/>
    </source>
</evidence>
<dbReference type="Gene3D" id="3.40.1350.10">
    <property type="match status" value="1"/>
</dbReference>
<sequence>MSRPVKPPAARRRAAERRGRGAEAAAAWLLRLKGYRILARDLRTPVGEVDLIVRRGQVLALVEVKTRATRDQAAAAISPHQRRRIARAGEAFLARRPDLAGLDVRFDALLLAPGRWPHHVVGAWRVAEGADDRLSV</sequence>
<evidence type="ECO:0000256" key="2">
    <source>
        <dbReference type="HAMAP-Rule" id="MF_00048"/>
    </source>
</evidence>
<dbReference type="NCBIfam" id="NF009151">
    <property type="entry name" value="PRK12497.1-5"/>
    <property type="match status" value="1"/>
</dbReference>
<dbReference type="InterPro" id="IPR003509">
    <property type="entry name" value="UPF0102_YraN-like"/>
</dbReference>
<accession>A0ABS1DJF7</accession>
<dbReference type="SUPFAM" id="SSF52980">
    <property type="entry name" value="Restriction endonuclease-like"/>
    <property type="match status" value="1"/>
</dbReference>
<dbReference type="PANTHER" id="PTHR34039:SF1">
    <property type="entry name" value="UPF0102 PROTEIN YRAN"/>
    <property type="match status" value="1"/>
</dbReference>
<dbReference type="PANTHER" id="PTHR34039">
    <property type="entry name" value="UPF0102 PROTEIN YRAN"/>
    <property type="match status" value="1"/>
</dbReference>
<name>A0ABS1DJF7_9PROT</name>